<keyword evidence="2" id="KW-1185">Reference proteome</keyword>
<evidence type="ECO:0000313" key="1">
    <source>
        <dbReference type="EMBL" id="GMG55988.1"/>
    </source>
</evidence>
<dbReference type="Proteomes" id="UP001165063">
    <property type="component" value="Unassembled WGS sequence"/>
</dbReference>
<protein>
    <submittedName>
        <fullName evidence="1">Unnamed protein product</fullName>
    </submittedName>
</protein>
<gene>
    <name evidence="1" type="ORF">Amon01_000805700</name>
</gene>
<sequence>MVTPDSCDIWFYLLVLEMKPVVYCGVLCFDQIPDKEGEVCQIRYCAEYESRWSIWILDSGIQDPGFNVEQVSKVYLNPVPSITSIYCTISNHGFINIPLTGRAIIGTHITKIPD</sequence>
<evidence type="ECO:0000313" key="2">
    <source>
        <dbReference type="Proteomes" id="UP001165063"/>
    </source>
</evidence>
<name>A0A9W6Z4D2_AMBMO</name>
<dbReference type="AlphaFoldDB" id="A0A9W6Z4D2"/>
<reference evidence="1" key="1">
    <citation type="submission" date="2023-04" db="EMBL/GenBank/DDBJ databases">
        <title>Ambrosiozyma monospora NBRC 1965.</title>
        <authorList>
            <person name="Ichikawa N."/>
            <person name="Sato H."/>
            <person name="Tonouchi N."/>
        </authorList>
    </citation>
    <scope>NUCLEOTIDE SEQUENCE</scope>
    <source>
        <strain evidence="1">NBRC 1965</strain>
    </source>
</reference>
<comment type="caution">
    <text evidence="1">The sequence shown here is derived from an EMBL/GenBank/DDBJ whole genome shotgun (WGS) entry which is preliminary data.</text>
</comment>
<accession>A0A9W6Z4D2</accession>
<dbReference type="EMBL" id="BSXU01006582">
    <property type="protein sequence ID" value="GMG55988.1"/>
    <property type="molecule type" value="Genomic_DNA"/>
</dbReference>
<organism evidence="1 2">
    <name type="scientific">Ambrosiozyma monospora</name>
    <name type="common">Yeast</name>
    <name type="synonym">Endomycopsis monosporus</name>
    <dbReference type="NCBI Taxonomy" id="43982"/>
    <lineage>
        <taxon>Eukaryota</taxon>
        <taxon>Fungi</taxon>
        <taxon>Dikarya</taxon>
        <taxon>Ascomycota</taxon>
        <taxon>Saccharomycotina</taxon>
        <taxon>Pichiomycetes</taxon>
        <taxon>Pichiales</taxon>
        <taxon>Pichiaceae</taxon>
        <taxon>Ambrosiozyma</taxon>
    </lineage>
</organism>
<proteinExistence type="predicted"/>